<dbReference type="EMBL" id="CP012401">
    <property type="protein sequence ID" value="ALG71119.1"/>
    <property type="molecule type" value="Genomic_DNA"/>
</dbReference>
<organism evidence="3 4">
    <name type="scientific">Azospirillum thiophilum</name>
    <dbReference type="NCBI Taxonomy" id="528244"/>
    <lineage>
        <taxon>Bacteria</taxon>
        <taxon>Pseudomonadati</taxon>
        <taxon>Pseudomonadota</taxon>
        <taxon>Alphaproteobacteria</taxon>
        <taxon>Rhodospirillales</taxon>
        <taxon>Azospirillaceae</taxon>
        <taxon>Azospirillum</taxon>
    </lineage>
</organism>
<proteinExistence type="predicted"/>
<evidence type="ECO:0000259" key="2">
    <source>
        <dbReference type="Pfam" id="PF05876"/>
    </source>
</evidence>
<protein>
    <recommendedName>
        <fullName evidence="2">Phage terminase large subunit GpA ATPase domain-containing protein</fullName>
    </recommendedName>
</protein>
<dbReference type="Proteomes" id="UP000069935">
    <property type="component" value="Chromosome 1"/>
</dbReference>
<sequence length="161" mass="17159">MGPTVSRGPEAAARVSAHRHGDYRTGRGELRTALLALFEGSLKFQDRMSGSVWAERHGWIPKGTGAEHGKVTLYGYQRGLVDAMCDPAVPLLTVLKAARVGYTRCATLAVGYHLHQDPTLCAVAQPTVPDAGDSSSDKNLKSLFCINLLSPGPSLWSGVSV</sequence>
<dbReference type="AlphaFoldDB" id="A0AAC8VX63"/>
<reference evidence="4" key="1">
    <citation type="submission" date="2015-08" db="EMBL/GenBank/DDBJ databases">
        <title>Complete Genome Sequence of Azospirillum thiophilum BV-S.</title>
        <authorList>
            <person name="Fomenkov A."/>
            <person name="Vincze T."/>
            <person name="Grabovich M."/>
            <person name="Dubinina G."/>
            <person name="Orlova M."/>
            <person name="Belousova E."/>
            <person name="Roberts R.J."/>
        </authorList>
    </citation>
    <scope>NUCLEOTIDE SEQUENCE [LARGE SCALE GENOMIC DNA]</scope>
    <source>
        <strain evidence="4">BV-S</strain>
    </source>
</reference>
<accession>A0AAC8VX63</accession>
<evidence type="ECO:0000313" key="4">
    <source>
        <dbReference type="Proteomes" id="UP000069935"/>
    </source>
</evidence>
<name>A0AAC8VX63_9PROT</name>
<dbReference type="GO" id="GO:0016887">
    <property type="term" value="F:ATP hydrolysis activity"/>
    <property type="evidence" value="ECO:0007669"/>
    <property type="project" value="InterPro"/>
</dbReference>
<gene>
    <name evidence="3" type="ORF">AL072_09555</name>
</gene>
<reference evidence="3 4" key="2">
    <citation type="journal article" date="2016" name="Genome Announc.">
        <title>Complete Genome Sequence of a Strain of Azospirillum thiophilum Isolated from a Sulfide Spring.</title>
        <authorList>
            <person name="Fomenkov A."/>
            <person name="Vincze T."/>
            <person name="Grabovich M."/>
            <person name="Anton B.P."/>
            <person name="Dubinina G."/>
            <person name="Orlova M."/>
            <person name="Belousova E."/>
            <person name="Roberts R.J."/>
        </authorList>
    </citation>
    <scope>NUCLEOTIDE SEQUENCE [LARGE SCALE GENOMIC DNA]</scope>
    <source>
        <strain evidence="3 4">BV-S</strain>
    </source>
</reference>
<dbReference type="Pfam" id="PF05876">
    <property type="entry name" value="GpA_ATPase"/>
    <property type="match status" value="1"/>
</dbReference>
<feature type="region of interest" description="Disordered" evidence="1">
    <location>
        <begin position="1"/>
        <end position="20"/>
    </location>
</feature>
<dbReference type="KEGG" id="ati:AL072_09555"/>
<evidence type="ECO:0000313" key="3">
    <source>
        <dbReference type="EMBL" id="ALG71119.1"/>
    </source>
</evidence>
<dbReference type="InterPro" id="IPR046453">
    <property type="entry name" value="GpA_ATPase"/>
</dbReference>
<keyword evidence="4" id="KW-1185">Reference proteome</keyword>
<evidence type="ECO:0000256" key="1">
    <source>
        <dbReference type="SAM" id="MobiDB-lite"/>
    </source>
</evidence>
<feature type="domain" description="Phage terminase large subunit GpA ATPase" evidence="2">
    <location>
        <begin position="67"/>
        <end position="138"/>
    </location>
</feature>